<evidence type="ECO:0000313" key="9">
    <source>
        <dbReference type="Proteomes" id="UP000290657"/>
    </source>
</evidence>
<comment type="caution">
    <text evidence="8">The sequence shown here is derived from an EMBL/GenBank/DDBJ whole genome shotgun (WGS) entry which is preliminary data.</text>
</comment>
<comment type="cofactor">
    <cofactor evidence="1">
        <name>a divalent metal cation</name>
        <dbReference type="ChEBI" id="CHEBI:60240"/>
    </cofactor>
</comment>
<dbReference type="Gene3D" id="3.30.470.30">
    <property type="entry name" value="DNA ligase/mRNA capping enzyme"/>
    <property type="match status" value="1"/>
</dbReference>
<comment type="catalytic activity">
    <reaction evidence="6">
        <text>ATP + (deoxyribonucleotide)n-3'-hydroxyl + 5'-phospho-(deoxyribonucleotide)m = (deoxyribonucleotide)n+m + AMP + diphosphate.</text>
        <dbReference type="EC" id="6.5.1.1"/>
    </reaction>
</comment>
<dbReference type="AlphaFoldDB" id="A0A4Q0XTH6"/>
<protein>
    <submittedName>
        <fullName evidence="8">DNA ligase</fullName>
    </submittedName>
</protein>
<proteinExistence type="predicted"/>
<dbReference type="CDD" id="cd08041">
    <property type="entry name" value="OBF_kDNA_ligase_like"/>
    <property type="match status" value="1"/>
</dbReference>
<evidence type="ECO:0000313" key="8">
    <source>
        <dbReference type="EMBL" id="RXJ60662.1"/>
    </source>
</evidence>
<dbReference type="InterPro" id="IPR012340">
    <property type="entry name" value="NA-bd_OB-fold"/>
</dbReference>
<evidence type="ECO:0000256" key="1">
    <source>
        <dbReference type="ARBA" id="ARBA00001968"/>
    </source>
</evidence>
<dbReference type="Gene3D" id="3.30.1490.70">
    <property type="match status" value="1"/>
</dbReference>
<dbReference type="Pfam" id="PF14743">
    <property type="entry name" value="DNA_ligase_OB_2"/>
    <property type="match status" value="1"/>
</dbReference>
<dbReference type="GO" id="GO:0005524">
    <property type="term" value="F:ATP binding"/>
    <property type="evidence" value="ECO:0007669"/>
    <property type="project" value="InterPro"/>
</dbReference>
<keyword evidence="5" id="KW-0234">DNA repair</keyword>
<organism evidence="8 9">
    <name type="scientific">Candidatus Marinarcus aquaticus</name>
    <dbReference type="NCBI Taxonomy" id="2044504"/>
    <lineage>
        <taxon>Bacteria</taxon>
        <taxon>Pseudomonadati</taxon>
        <taxon>Campylobacterota</taxon>
        <taxon>Epsilonproteobacteria</taxon>
        <taxon>Campylobacterales</taxon>
        <taxon>Arcobacteraceae</taxon>
        <taxon>Candidatus Marinarcus</taxon>
    </lineage>
</organism>
<keyword evidence="4" id="KW-0227">DNA damage</keyword>
<dbReference type="GO" id="GO:0003910">
    <property type="term" value="F:DNA ligase (ATP) activity"/>
    <property type="evidence" value="ECO:0007669"/>
    <property type="project" value="UniProtKB-EC"/>
</dbReference>
<dbReference type="NCBIfam" id="NF006592">
    <property type="entry name" value="PRK09125.1"/>
    <property type="match status" value="1"/>
</dbReference>
<dbReference type="Pfam" id="PF01068">
    <property type="entry name" value="DNA_ligase_A_M"/>
    <property type="match status" value="1"/>
</dbReference>
<dbReference type="RefSeq" id="WP_128994796.1">
    <property type="nucleotide sequence ID" value="NZ_PDKN01000001.1"/>
</dbReference>
<dbReference type="GO" id="GO:0006260">
    <property type="term" value="P:DNA replication"/>
    <property type="evidence" value="ECO:0007669"/>
    <property type="project" value="UniProtKB-KW"/>
</dbReference>
<keyword evidence="3" id="KW-0235">DNA replication</keyword>
<evidence type="ECO:0000256" key="6">
    <source>
        <dbReference type="ARBA" id="ARBA00034003"/>
    </source>
</evidence>
<dbReference type="EMBL" id="PDKN01000001">
    <property type="protein sequence ID" value="RXJ60662.1"/>
    <property type="molecule type" value="Genomic_DNA"/>
</dbReference>
<dbReference type="OrthoDB" id="9767858at2"/>
<reference evidence="8 9" key="1">
    <citation type="submission" date="2017-10" db="EMBL/GenBank/DDBJ databases">
        <title>Genomics of the genus Arcobacter.</title>
        <authorList>
            <person name="Perez-Cataluna A."/>
            <person name="Figueras M.J."/>
        </authorList>
    </citation>
    <scope>NUCLEOTIDE SEQUENCE [LARGE SCALE GENOMIC DNA]</scope>
    <source>
        <strain evidence="8 9">CECT 8987</strain>
    </source>
</reference>
<dbReference type="InterPro" id="IPR012310">
    <property type="entry name" value="DNA_ligase_ATP-dep_cent"/>
</dbReference>
<evidence type="ECO:0000259" key="7">
    <source>
        <dbReference type="PROSITE" id="PS50160"/>
    </source>
</evidence>
<dbReference type="PANTHER" id="PTHR47810:SF1">
    <property type="entry name" value="DNA LIGASE B"/>
    <property type="match status" value="1"/>
</dbReference>
<dbReference type="SUPFAM" id="SSF50249">
    <property type="entry name" value="Nucleic acid-binding proteins"/>
    <property type="match status" value="1"/>
</dbReference>
<evidence type="ECO:0000256" key="5">
    <source>
        <dbReference type="ARBA" id="ARBA00023204"/>
    </source>
</evidence>
<evidence type="ECO:0000256" key="4">
    <source>
        <dbReference type="ARBA" id="ARBA00022763"/>
    </source>
</evidence>
<dbReference type="Proteomes" id="UP000290657">
    <property type="component" value="Unassembled WGS sequence"/>
</dbReference>
<keyword evidence="2 8" id="KW-0436">Ligase</keyword>
<dbReference type="GO" id="GO:0006310">
    <property type="term" value="P:DNA recombination"/>
    <property type="evidence" value="ECO:0007669"/>
    <property type="project" value="InterPro"/>
</dbReference>
<dbReference type="Gene3D" id="2.40.50.140">
    <property type="entry name" value="Nucleic acid-binding proteins"/>
    <property type="match status" value="1"/>
</dbReference>
<accession>A0A4Q0XTH6</accession>
<dbReference type="PANTHER" id="PTHR47810">
    <property type="entry name" value="DNA LIGASE"/>
    <property type="match status" value="1"/>
</dbReference>
<dbReference type="InterPro" id="IPR029319">
    <property type="entry name" value="DNA_ligase_OB"/>
</dbReference>
<sequence>MKIIIAFLFLLLQLFAFDLQKPKTYNGSQEIDNWLMSEKLDGIRAYWNGQELLTRQGNAIHVPKGFTLNFPPFELDGELWIKRGAFSELQSIVMDHFPSQAWEKVSYNIFEVPHAKGDFITRLKKAQMWFLEHRNPHVKIIPQKLCKNKEELQLYLKEIIAQGGEGVIVKNPELPYFSGRSANVLKVKEYKDMEGVVVAIDYAANRMKSLIVELKNGVVFKLGSGFSKTLRKNPPKVGSIVTFKYYGLTKNKKPRFASFLHVRYE</sequence>
<feature type="domain" description="ATP-dependent DNA ligase family profile" evidence="7">
    <location>
        <begin position="130"/>
        <end position="265"/>
    </location>
</feature>
<evidence type="ECO:0000256" key="2">
    <source>
        <dbReference type="ARBA" id="ARBA00022598"/>
    </source>
</evidence>
<dbReference type="CDD" id="cd07896">
    <property type="entry name" value="Adenylation_kDNA_ligase_like"/>
    <property type="match status" value="1"/>
</dbReference>
<keyword evidence="9" id="KW-1185">Reference proteome</keyword>
<gene>
    <name evidence="8" type="ORF">CRV04_01225</name>
</gene>
<dbReference type="InterPro" id="IPR050326">
    <property type="entry name" value="NAD_dep_DNA_ligaseB"/>
</dbReference>
<dbReference type="GO" id="GO:0006281">
    <property type="term" value="P:DNA repair"/>
    <property type="evidence" value="ECO:0007669"/>
    <property type="project" value="UniProtKB-KW"/>
</dbReference>
<dbReference type="SUPFAM" id="SSF56091">
    <property type="entry name" value="DNA ligase/mRNA capping enzyme, catalytic domain"/>
    <property type="match status" value="1"/>
</dbReference>
<evidence type="ECO:0000256" key="3">
    <source>
        <dbReference type="ARBA" id="ARBA00022705"/>
    </source>
</evidence>
<name>A0A4Q0XTH6_9BACT</name>
<dbReference type="PROSITE" id="PS50160">
    <property type="entry name" value="DNA_LIGASE_A3"/>
    <property type="match status" value="1"/>
</dbReference>